<dbReference type="OrthoDB" id="7948457at2"/>
<protein>
    <submittedName>
        <fullName evidence="2">Uncharacterized protein</fullName>
    </submittedName>
</protein>
<proteinExistence type="predicted"/>
<gene>
    <name evidence="2" type="ORF">JP75_02660</name>
</gene>
<dbReference type="EMBL" id="JQGC01000002">
    <property type="protein sequence ID" value="KFL32472.1"/>
    <property type="molecule type" value="Genomic_DNA"/>
</dbReference>
<dbReference type="RefSeq" id="WP_035078811.1">
    <property type="nucleotide sequence ID" value="NZ_JQGC01000002.1"/>
</dbReference>
<sequence length="155" mass="17112">MIRLALVSLLALTVPAFAQEDLKIDQTKIYVSDAKACGVIEDKGIDAFMDLDFLALDFSKGIQSMEFHCNFFDVKSRKGSTHLFIDAICELPGEIYPDILAVTPYSETEIQVASSADIMWAMNFEPEEAESADAIVPTGTTIYTRCDNLSEITVD</sequence>
<reference evidence="2 3" key="1">
    <citation type="submission" date="2014-08" db="EMBL/GenBank/DDBJ databases">
        <authorList>
            <person name="Hassan Y.I."/>
            <person name="Lepp D."/>
            <person name="Zhou T."/>
        </authorList>
    </citation>
    <scope>NUCLEOTIDE SEQUENCE [LARGE SCALE GENOMIC DNA]</scope>
    <source>
        <strain evidence="2 3">IFO13584</strain>
    </source>
</reference>
<dbReference type="Proteomes" id="UP000028981">
    <property type="component" value="Unassembled WGS sequence"/>
</dbReference>
<evidence type="ECO:0000313" key="3">
    <source>
        <dbReference type="Proteomes" id="UP000028981"/>
    </source>
</evidence>
<evidence type="ECO:0000313" key="2">
    <source>
        <dbReference type="EMBL" id="KFL32472.1"/>
    </source>
</evidence>
<feature type="signal peptide" evidence="1">
    <location>
        <begin position="1"/>
        <end position="18"/>
    </location>
</feature>
<keyword evidence="3" id="KW-1185">Reference proteome</keyword>
<accession>A0A087M6G9</accession>
<comment type="caution">
    <text evidence="2">The sequence shown here is derived from an EMBL/GenBank/DDBJ whole genome shotgun (WGS) entry which is preliminary data.</text>
</comment>
<keyword evidence="1" id="KW-0732">Signal</keyword>
<evidence type="ECO:0000256" key="1">
    <source>
        <dbReference type="SAM" id="SignalP"/>
    </source>
</evidence>
<dbReference type="STRING" id="46914.JP75_02660"/>
<organism evidence="2 3">
    <name type="scientific">Devosia riboflavina</name>
    <dbReference type="NCBI Taxonomy" id="46914"/>
    <lineage>
        <taxon>Bacteria</taxon>
        <taxon>Pseudomonadati</taxon>
        <taxon>Pseudomonadota</taxon>
        <taxon>Alphaproteobacteria</taxon>
        <taxon>Hyphomicrobiales</taxon>
        <taxon>Devosiaceae</taxon>
        <taxon>Devosia</taxon>
    </lineage>
</organism>
<feature type="chain" id="PRO_5001826047" evidence="1">
    <location>
        <begin position="19"/>
        <end position="155"/>
    </location>
</feature>
<name>A0A087M6G9_9HYPH</name>
<dbReference type="AlphaFoldDB" id="A0A087M6G9"/>